<dbReference type="Proteomes" id="UP001152759">
    <property type="component" value="Chromosome 8"/>
</dbReference>
<reference evidence="1" key="1">
    <citation type="submission" date="2021-12" db="EMBL/GenBank/DDBJ databases">
        <authorList>
            <person name="King R."/>
        </authorList>
    </citation>
    <scope>NUCLEOTIDE SEQUENCE</scope>
</reference>
<dbReference type="KEGG" id="btab:109032603"/>
<evidence type="ECO:0008006" key="3">
    <source>
        <dbReference type="Google" id="ProtNLM"/>
    </source>
</evidence>
<accession>A0A9P0ANK0</accession>
<proteinExistence type="predicted"/>
<protein>
    <recommendedName>
        <fullName evidence="3">DUF4806 domain-containing protein</fullName>
    </recommendedName>
</protein>
<dbReference type="OrthoDB" id="10069532at2759"/>
<dbReference type="PANTHER" id="PTHR34153:SF2">
    <property type="entry name" value="SI:CH211-262H13.3-RELATED"/>
    <property type="match status" value="1"/>
</dbReference>
<dbReference type="PANTHER" id="PTHR34153">
    <property type="entry name" value="SI:CH211-262H13.3-RELATED-RELATED"/>
    <property type="match status" value="1"/>
</dbReference>
<keyword evidence="2" id="KW-1185">Reference proteome</keyword>
<gene>
    <name evidence="1" type="ORF">BEMITA_LOCUS12870</name>
</gene>
<name>A0A9P0ANK0_BEMTA</name>
<sequence>MKSLEDKLGHLLKDVAYLKATAKSVNLIGRSANKAQIISLPNIYPAGLPCKSSAEVEALENFLKNSNTETRKLFFQGLLQLGGSKPGDIIREVLRTLLSNRAALEYSYQGEGPNNKAFQPLLICDMTLNVVRANPQYHEYTSNSFKVIVENWLRNANKRLVTEGKNRRRAPARAADYV</sequence>
<evidence type="ECO:0000313" key="1">
    <source>
        <dbReference type="EMBL" id="CAH0394590.1"/>
    </source>
</evidence>
<evidence type="ECO:0000313" key="2">
    <source>
        <dbReference type="Proteomes" id="UP001152759"/>
    </source>
</evidence>
<organism evidence="1 2">
    <name type="scientific">Bemisia tabaci</name>
    <name type="common">Sweetpotato whitefly</name>
    <name type="synonym">Aleurodes tabaci</name>
    <dbReference type="NCBI Taxonomy" id="7038"/>
    <lineage>
        <taxon>Eukaryota</taxon>
        <taxon>Metazoa</taxon>
        <taxon>Ecdysozoa</taxon>
        <taxon>Arthropoda</taxon>
        <taxon>Hexapoda</taxon>
        <taxon>Insecta</taxon>
        <taxon>Pterygota</taxon>
        <taxon>Neoptera</taxon>
        <taxon>Paraneoptera</taxon>
        <taxon>Hemiptera</taxon>
        <taxon>Sternorrhyncha</taxon>
        <taxon>Aleyrodoidea</taxon>
        <taxon>Aleyrodidae</taxon>
        <taxon>Aleyrodinae</taxon>
        <taxon>Bemisia</taxon>
    </lineage>
</organism>
<dbReference type="AlphaFoldDB" id="A0A9P0ANK0"/>
<dbReference type="EMBL" id="OU963869">
    <property type="protein sequence ID" value="CAH0394590.1"/>
    <property type="molecule type" value="Genomic_DNA"/>
</dbReference>